<dbReference type="EMBL" id="PPED02000002">
    <property type="protein sequence ID" value="PWN70050.1"/>
    <property type="molecule type" value="Genomic_DNA"/>
</dbReference>
<evidence type="ECO:0008006" key="3">
    <source>
        <dbReference type="Google" id="ProtNLM"/>
    </source>
</evidence>
<organism evidence="1 2">
    <name type="scientific">Chryseobacterium phosphatilyticum</name>
    <dbReference type="NCBI Taxonomy" id="475075"/>
    <lineage>
        <taxon>Bacteria</taxon>
        <taxon>Pseudomonadati</taxon>
        <taxon>Bacteroidota</taxon>
        <taxon>Flavobacteriia</taxon>
        <taxon>Flavobacteriales</taxon>
        <taxon>Weeksellaceae</taxon>
        <taxon>Chryseobacterium group</taxon>
        <taxon>Chryseobacterium</taxon>
    </lineage>
</organism>
<dbReference type="AlphaFoldDB" id="A0A316XGY9"/>
<sequence>MKSLSLLLLISSTCLFSQKIITPSNVSLDHKMIQDETSEAVWYADNAGSKIEIGSIITQIKKINKTDLLLKTSVKLKQAPEASWTDSTIVKSRNFLPDYHSSYNSMRDMVIKSGKSQVTGYYLDKKSQKKDNIDLPATDYFDSSSYATMIRFLPLKENYTSEIAIFDYNPNATAKGMMKAYILGVEKSDYKGKKVWAVKTTDDISNKTSTVTYYIDPETRKLLKQDMDMGGRKMFLEVIK</sequence>
<keyword evidence="2" id="KW-1185">Reference proteome</keyword>
<reference evidence="1 2" key="1">
    <citation type="submission" date="2018-04" db="EMBL/GenBank/DDBJ databases">
        <title>Draft Genome Sequence of Phosphate-Solubilizing Chryseobacterium sp. ISE14 that is a Biocontrol and Plant Growth-Promoting Rhizobacterium Isolated from Cucumber.</title>
        <authorList>
            <person name="Jeong J.-J."/>
            <person name="Sang M.K."/>
            <person name="Choi I.-G."/>
            <person name="Kim K.D."/>
        </authorList>
    </citation>
    <scope>NUCLEOTIDE SEQUENCE [LARGE SCALE GENOMIC DNA]</scope>
    <source>
        <strain evidence="1 2">ISE14</strain>
    </source>
</reference>
<accession>A0A316XGY9</accession>
<dbReference type="InterPro" id="IPR021457">
    <property type="entry name" value="DUF3108"/>
</dbReference>
<name>A0A316XGY9_9FLAO</name>
<protein>
    <recommendedName>
        <fullName evidence="3">DUF3108 domain-containing protein</fullName>
    </recommendedName>
</protein>
<dbReference type="Pfam" id="PF11306">
    <property type="entry name" value="DUF3108"/>
    <property type="match status" value="1"/>
</dbReference>
<evidence type="ECO:0000313" key="1">
    <source>
        <dbReference type="EMBL" id="PWN70050.1"/>
    </source>
</evidence>
<dbReference type="OrthoDB" id="756873at2"/>
<gene>
    <name evidence="1" type="ORF">C1631_008605</name>
</gene>
<proteinExistence type="predicted"/>
<dbReference type="Proteomes" id="UP000236594">
    <property type="component" value="Unassembled WGS sequence"/>
</dbReference>
<comment type="caution">
    <text evidence="1">The sequence shown here is derived from an EMBL/GenBank/DDBJ whole genome shotgun (WGS) entry which is preliminary data.</text>
</comment>
<evidence type="ECO:0000313" key="2">
    <source>
        <dbReference type="Proteomes" id="UP000236594"/>
    </source>
</evidence>